<evidence type="ECO:0000313" key="1">
    <source>
        <dbReference type="EMBL" id="TFK61381.1"/>
    </source>
</evidence>
<proteinExistence type="predicted"/>
<reference evidence="1 2" key="1">
    <citation type="journal article" date="2019" name="Nat. Ecol. Evol.">
        <title>Megaphylogeny resolves global patterns of mushroom evolution.</title>
        <authorList>
            <person name="Varga T."/>
            <person name="Krizsan K."/>
            <person name="Foldi C."/>
            <person name="Dima B."/>
            <person name="Sanchez-Garcia M."/>
            <person name="Sanchez-Ramirez S."/>
            <person name="Szollosi G.J."/>
            <person name="Szarkandi J.G."/>
            <person name="Papp V."/>
            <person name="Albert L."/>
            <person name="Andreopoulos W."/>
            <person name="Angelini C."/>
            <person name="Antonin V."/>
            <person name="Barry K.W."/>
            <person name="Bougher N.L."/>
            <person name="Buchanan P."/>
            <person name="Buyck B."/>
            <person name="Bense V."/>
            <person name="Catcheside P."/>
            <person name="Chovatia M."/>
            <person name="Cooper J."/>
            <person name="Damon W."/>
            <person name="Desjardin D."/>
            <person name="Finy P."/>
            <person name="Geml J."/>
            <person name="Haridas S."/>
            <person name="Hughes K."/>
            <person name="Justo A."/>
            <person name="Karasinski D."/>
            <person name="Kautmanova I."/>
            <person name="Kiss B."/>
            <person name="Kocsube S."/>
            <person name="Kotiranta H."/>
            <person name="LaButti K.M."/>
            <person name="Lechner B.E."/>
            <person name="Liimatainen K."/>
            <person name="Lipzen A."/>
            <person name="Lukacs Z."/>
            <person name="Mihaltcheva S."/>
            <person name="Morgado L.N."/>
            <person name="Niskanen T."/>
            <person name="Noordeloos M.E."/>
            <person name="Ohm R.A."/>
            <person name="Ortiz-Santana B."/>
            <person name="Ovrebo C."/>
            <person name="Racz N."/>
            <person name="Riley R."/>
            <person name="Savchenko A."/>
            <person name="Shiryaev A."/>
            <person name="Soop K."/>
            <person name="Spirin V."/>
            <person name="Szebenyi C."/>
            <person name="Tomsovsky M."/>
            <person name="Tulloss R.E."/>
            <person name="Uehling J."/>
            <person name="Grigoriev I.V."/>
            <person name="Vagvolgyi C."/>
            <person name="Papp T."/>
            <person name="Martin F.M."/>
            <person name="Miettinen O."/>
            <person name="Hibbett D.S."/>
            <person name="Nagy L.G."/>
        </authorList>
    </citation>
    <scope>NUCLEOTIDE SEQUENCE [LARGE SCALE GENOMIC DNA]</scope>
    <source>
        <strain evidence="1 2">NL-1719</strain>
    </source>
</reference>
<organism evidence="1 2">
    <name type="scientific">Pluteus cervinus</name>
    <dbReference type="NCBI Taxonomy" id="181527"/>
    <lineage>
        <taxon>Eukaryota</taxon>
        <taxon>Fungi</taxon>
        <taxon>Dikarya</taxon>
        <taxon>Basidiomycota</taxon>
        <taxon>Agaricomycotina</taxon>
        <taxon>Agaricomycetes</taxon>
        <taxon>Agaricomycetidae</taxon>
        <taxon>Agaricales</taxon>
        <taxon>Pluteineae</taxon>
        <taxon>Pluteaceae</taxon>
        <taxon>Pluteus</taxon>
    </lineage>
</organism>
<keyword evidence="2" id="KW-1185">Reference proteome</keyword>
<protein>
    <submittedName>
        <fullName evidence="1">Uncharacterized protein</fullName>
    </submittedName>
</protein>
<gene>
    <name evidence="1" type="ORF">BDN72DRAFT_778272</name>
</gene>
<evidence type="ECO:0000313" key="2">
    <source>
        <dbReference type="Proteomes" id="UP000308600"/>
    </source>
</evidence>
<dbReference type="EMBL" id="ML208665">
    <property type="protein sequence ID" value="TFK61381.1"/>
    <property type="molecule type" value="Genomic_DNA"/>
</dbReference>
<sequence>LEWHQVHGQFAQMGGFALKVKQGNHEKIQVLYPETLIRHLENKQIDIEELKLTKEEVQDKSKGDFLSKSLVAFQTTWFVCECVARSIHKLPLLELEVVTLAFAILNIITYMLWRHKPLDVFCPIYLHLLEPKVLASSLQPHTVPDLSGPSRDASIGSASTPPGVDTPTTPNPPRDGDDSPSAEDLDLPHVTVFYGSKISGENERIVWIFSCIIGMIFGAIHFLSWDSTFRTHSELLLWRCSSIVLVIQPFLLLIVKVLSWIPNTGKWKLWQAMAERFSDVPLFLSLYIGTVAYILARFCLLVLAFLSLLDLPPNGLKNVSWASYIPHF</sequence>
<feature type="non-terminal residue" evidence="1">
    <location>
        <position position="1"/>
    </location>
</feature>
<dbReference type="Proteomes" id="UP000308600">
    <property type="component" value="Unassembled WGS sequence"/>
</dbReference>
<name>A0ACD3A6W0_9AGAR</name>
<accession>A0ACD3A6W0</accession>